<keyword evidence="2" id="KW-0004">4Fe-4S</keyword>
<feature type="domain" description="4Fe-4S ferredoxin-type" evidence="12">
    <location>
        <begin position="51"/>
        <end position="81"/>
    </location>
</feature>
<evidence type="ECO:0000256" key="11">
    <source>
        <dbReference type="ARBA" id="ARBA00023136"/>
    </source>
</evidence>
<comment type="caution">
    <text evidence="13">The sequence shown here is derived from an EMBL/GenBank/DDBJ whole genome shotgun (WGS) entry which is preliminary data.</text>
</comment>
<dbReference type="GO" id="GO:0046872">
    <property type="term" value="F:metal ion binding"/>
    <property type="evidence" value="ECO:0007669"/>
    <property type="project" value="UniProtKB-KW"/>
</dbReference>
<dbReference type="SUPFAM" id="SSF54862">
    <property type="entry name" value="4Fe-4S ferredoxins"/>
    <property type="match status" value="1"/>
</dbReference>
<evidence type="ECO:0000256" key="5">
    <source>
        <dbReference type="ARBA" id="ARBA00022737"/>
    </source>
</evidence>
<dbReference type="PROSITE" id="PS51379">
    <property type="entry name" value="4FE4S_FER_2"/>
    <property type="match status" value="2"/>
</dbReference>
<evidence type="ECO:0000256" key="1">
    <source>
        <dbReference type="ARBA" id="ARBA00022475"/>
    </source>
</evidence>
<keyword evidence="7" id="KW-0408">Iron</keyword>
<organism evidence="13 14">
    <name type="scientific">Oceanithermus desulfurans NBRC 100063</name>
    <dbReference type="NCBI Taxonomy" id="1227550"/>
    <lineage>
        <taxon>Bacteria</taxon>
        <taxon>Thermotogati</taxon>
        <taxon>Deinococcota</taxon>
        <taxon>Deinococci</taxon>
        <taxon>Thermales</taxon>
        <taxon>Thermaceae</taxon>
        <taxon>Oceanithermus</taxon>
    </lineage>
</organism>
<evidence type="ECO:0000256" key="2">
    <source>
        <dbReference type="ARBA" id="ARBA00022485"/>
    </source>
</evidence>
<evidence type="ECO:0000256" key="3">
    <source>
        <dbReference type="ARBA" id="ARBA00022719"/>
    </source>
</evidence>
<proteinExistence type="predicted"/>
<protein>
    <recommendedName>
        <fullName evidence="12">4Fe-4S ferredoxin-type domain-containing protein</fullName>
    </recommendedName>
</protein>
<keyword evidence="11" id="KW-0472">Membrane</keyword>
<dbReference type="InterPro" id="IPR010226">
    <property type="entry name" value="NADH_quinone_OxRdtase_chainI"/>
</dbReference>
<reference evidence="13 14" key="1">
    <citation type="submission" date="2019-07" db="EMBL/GenBank/DDBJ databases">
        <title>Whole genome shotgun sequence of Oceanithermus desulfurans NBRC 100063.</title>
        <authorList>
            <person name="Hosoyama A."/>
            <person name="Uohara A."/>
            <person name="Ohji S."/>
            <person name="Ichikawa N."/>
        </authorList>
    </citation>
    <scope>NUCLEOTIDE SEQUENCE [LARGE SCALE GENOMIC DNA]</scope>
    <source>
        <strain evidence="13 14">NBRC 100063</strain>
    </source>
</reference>
<dbReference type="PANTHER" id="PTHR10849">
    <property type="entry name" value="NADH DEHYDROGENASE UBIQUINONE IRON-SULFUR PROTEIN 8, MITOCHONDRIAL"/>
    <property type="match status" value="1"/>
</dbReference>
<evidence type="ECO:0000256" key="7">
    <source>
        <dbReference type="ARBA" id="ARBA00023004"/>
    </source>
</evidence>
<dbReference type="Proteomes" id="UP000321827">
    <property type="component" value="Unassembled WGS sequence"/>
</dbReference>
<keyword evidence="10" id="KW-0830">Ubiquinone</keyword>
<dbReference type="PANTHER" id="PTHR10849:SF24">
    <property type="entry name" value="NADH-QUINONE OXIDOREDUCTASE SUBUNIT I 2"/>
    <property type="match status" value="1"/>
</dbReference>
<keyword evidence="1" id="KW-1003">Cell membrane</keyword>
<dbReference type="GO" id="GO:0048038">
    <property type="term" value="F:quinone binding"/>
    <property type="evidence" value="ECO:0007669"/>
    <property type="project" value="UniProtKB-KW"/>
</dbReference>
<accession>A0A511RIJ3</accession>
<keyword evidence="6" id="KW-1278">Translocase</keyword>
<evidence type="ECO:0000256" key="9">
    <source>
        <dbReference type="ARBA" id="ARBA00023027"/>
    </source>
</evidence>
<dbReference type="OrthoDB" id="9798098at2"/>
<evidence type="ECO:0000256" key="4">
    <source>
        <dbReference type="ARBA" id="ARBA00022723"/>
    </source>
</evidence>
<evidence type="ECO:0000256" key="6">
    <source>
        <dbReference type="ARBA" id="ARBA00022967"/>
    </source>
</evidence>
<name>A0A511RIJ3_9DEIN</name>
<evidence type="ECO:0000256" key="8">
    <source>
        <dbReference type="ARBA" id="ARBA00023014"/>
    </source>
</evidence>
<feature type="domain" description="4Fe-4S ferredoxin-type" evidence="12">
    <location>
        <begin position="92"/>
        <end position="121"/>
    </location>
</feature>
<dbReference type="PROSITE" id="PS00198">
    <property type="entry name" value="4FE4S_FER_1"/>
    <property type="match status" value="1"/>
</dbReference>
<dbReference type="EMBL" id="BJXN01000005">
    <property type="protein sequence ID" value="GEM89460.1"/>
    <property type="molecule type" value="Genomic_DNA"/>
</dbReference>
<dbReference type="AlphaFoldDB" id="A0A511RIJ3"/>
<evidence type="ECO:0000259" key="12">
    <source>
        <dbReference type="PROSITE" id="PS51379"/>
    </source>
</evidence>
<gene>
    <name evidence="13" type="ORF">ODE01S_08940</name>
</gene>
<dbReference type="GO" id="GO:0051539">
    <property type="term" value="F:4 iron, 4 sulfur cluster binding"/>
    <property type="evidence" value="ECO:0007669"/>
    <property type="project" value="UniProtKB-KW"/>
</dbReference>
<dbReference type="GO" id="GO:0016651">
    <property type="term" value="F:oxidoreductase activity, acting on NAD(P)H"/>
    <property type="evidence" value="ECO:0007669"/>
    <property type="project" value="InterPro"/>
</dbReference>
<sequence>MSLLQEVWQAVKAIGTGMATVHKRVYEEAPTEFYPYVKPDLPPVSVQSLALVENEDGSERCIVCLQCERACPAQVITIERHRNPEGKGFLIDRFDIDLVNCMYCAACVEACPVSSIVTIQDFEMSTYDLQTLKADVDFLHEQARRARQWYSPKFGVEIRTEDGRIEKAPPEMQPGGLAEILKPAEEVDS</sequence>
<keyword evidence="9" id="KW-0520">NAD</keyword>
<keyword evidence="8" id="KW-0411">Iron-sulfur</keyword>
<evidence type="ECO:0000256" key="10">
    <source>
        <dbReference type="ARBA" id="ARBA00023075"/>
    </source>
</evidence>
<keyword evidence="5" id="KW-0677">Repeat</keyword>
<evidence type="ECO:0000313" key="14">
    <source>
        <dbReference type="Proteomes" id="UP000321827"/>
    </source>
</evidence>
<dbReference type="Pfam" id="PF12838">
    <property type="entry name" value="Fer4_7"/>
    <property type="match status" value="1"/>
</dbReference>
<dbReference type="Gene3D" id="3.30.70.3270">
    <property type="match status" value="1"/>
</dbReference>
<keyword evidence="3" id="KW-0874">Quinone</keyword>
<dbReference type="InterPro" id="IPR017900">
    <property type="entry name" value="4Fe4S_Fe_S_CS"/>
</dbReference>
<dbReference type="InterPro" id="IPR017896">
    <property type="entry name" value="4Fe4S_Fe-S-bd"/>
</dbReference>
<keyword evidence="4" id="KW-0479">Metal-binding</keyword>
<dbReference type="GO" id="GO:0016020">
    <property type="term" value="C:membrane"/>
    <property type="evidence" value="ECO:0007669"/>
    <property type="project" value="InterPro"/>
</dbReference>
<evidence type="ECO:0000313" key="13">
    <source>
        <dbReference type="EMBL" id="GEM89460.1"/>
    </source>
</evidence>
<dbReference type="RefSeq" id="WP_013457288.1">
    <property type="nucleotide sequence ID" value="NZ_BJXN01000005.1"/>
</dbReference>